<comment type="catalytic activity">
    <reaction evidence="7">
        <text>hydrogencarbonate + H(+) = CO2 + H2O</text>
        <dbReference type="Rhea" id="RHEA:10748"/>
        <dbReference type="ChEBI" id="CHEBI:15377"/>
        <dbReference type="ChEBI" id="CHEBI:15378"/>
        <dbReference type="ChEBI" id="CHEBI:16526"/>
        <dbReference type="ChEBI" id="CHEBI:17544"/>
        <dbReference type="EC" id="4.2.1.1"/>
    </reaction>
</comment>
<dbReference type="SUPFAM" id="SSF53056">
    <property type="entry name" value="beta-carbonic anhydrase, cab"/>
    <property type="match status" value="1"/>
</dbReference>
<evidence type="ECO:0000256" key="2">
    <source>
        <dbReference type="ARBA" id="ARBA00012925"/>
    </source>
</evidence>
<evidence type="ECO:0000256" key="8">
    <source>
        <dbReference type="ARBA" id="ARBA00082533"/>
    </source>
</evidence>
<name>A0A0K1ZNF6_RALSL</name>
<comment type="cofactor">
    <cofactor evidence="9">
        <name>Zn(2+)</name>
        <dbReference type="ChEBI" id="CHEBI:29105"/>
    </cofactor>
    <text evidence="9">Binds 1 zinc ion per subunit.</text>
</comment>
<dbReference type="GO" id="GO:0004089">
    <property type="term" value="F:carbonate dehydratase activity"/>
    <property type="evidence" value="ECO:0007669"/>
    <property type="project" value="UniProtKB-EC"/>
</dbReference>
<dbReference type="Gene3D" id="3.40.1050.10">
    <property type="entry name" value="Carbonic anhydrase"/>
    <property type="match status" value="1"/>
</dbReference>
<dbReference type="InterPro" id="IPR036874">
    <property type="entry name" value="Carbonic_anhydrase_sf"/>
</dbReference>
<evidence type="ECO:0000256" key="1">
    <source>
        <dbReference type="ARBA" id="ARBA00006217"/>
    </source>
</evidence>
<comment type="similarity">
    <text evidence="1">Belongs to the beta-class carbonic anhydrase family.</text>
</comment>
<dbReference type="CDD" id="cd00883">
    <property type="entry name" value="beta_CA_cladeA"/>
    <property type="match status" value="1"/>
</dbReference>
<dbReference type="PANTHER" id="PTHR11002:SF76">
    <property type="entry name" value="CARBONIC ANHYDRASE"/>
    <property type="match status" value="1"/>
</dbReference>
<proteinExistence type="inferred from homology"/>
<evidence type="ECO:0000256" key="6">
    <source>
        <dbReference type="ARBA" id="ARBA00039351"/>
    </source>
</evidence>
<dbReference type="SMART" id="SM00947">
    <property type="entry name" value="Pro_CA"/>
    <property type="match status" value="1"/>
</dbReference>
<dbReference type="PROSITE" id="PS00704">
    <property type="entry name" value="PROK_CO2_ANHYDRASE_1"/>
    <property type="match status" value="1"/>
</dbReference>
<feature type="binding site" evidence="9">
    <location>
        <position position="99"/>
    </location>
    <ligand>
        <name>Zn(2+)</name>
        <dbReference type="ChEBI" id="CHEBI:29105"/>
    </ligand>
</feature>
<dbReference type="NCBIfam" id="NF007756">
    <property type="entry name" value="PRK10437.1"/>
    <property type="match status" value="1"/>
</dbReference>
<dbReference type="PANTHER" id="PTHR11002">
    <property type="entry name" value="CARBONIC ANHYDRASE"/>
    <property type="match status" value="1"/>
</dbReference>
<evidence type="ECO:0000313" key="10">
    <source>
        <dbReference type="EMBL" id="CUV43633.1"/>
    </source>
</evidence>
<dbReference type="AlphaFoldDB" id="A0A0K1ZNF6"/>
<evidence type="ECO:0000256" key="3">
    <source>
        <dbReference type="ARBA" id="ARBA00022723"/>
    </source>
</evidence>
<dbReference type="Pfam" id="PF00484">
    <property type="entry name" value="Pro_CA"/>
    <property type="match status" value="1"/>
</dbReference>
<dbReference type="GO" id="GO:0015976">
    <property type="term" value="P:carbon utilization"/>
    <property type="evidence" value="ECO:0007669"/>
    <property type="project" value="InterPro"/>
</dbReference>
<feature type="binding site" evidence="9">
    <location>
        <position position="45"/>
    </location>
    <ligand>
        <name>Zn(2+)</name>
        <dbReference type="ChEBI" id="CHEBI:29105"/>
    </ligand>
</feature>
<dbReference type="GO" id="GO:0008270">
    <property type="term" value="F:zinc ion binding"/>
    <property type="evidence" value="ECO:0007669"/>
    <property type="project" value="InterPro"/>
</dbReference>
<dbReference type="InterPro" id="IPR001765">
    <property type="entry name" value="Carbonic_anhydrase"/>
</dbReference>
<keyword evidence="4 9" id="KW-0862">Zinc</keyword>
<feature type="binding site" evidence="9">
    <location>
        <position position="43"/>
    </location>
    <ligand>
        <name>Zn(2+)</name>
        <dbReference type="ChEBI" id="CHEBI:29105"/>
    </ligand>
</feature>
<dbReference type="FunFam" id="3.40.1050.10:FF:000001">
    <property type="entry name" value="Carbonic anhydrase"/>
    <property type="match status" value="1"/>
</dbReference>
<keyword evidence="3 9" id="KW-0479">Metal-binding</keyword>
<dbReference type="PATRIC" id="fig|305.107.peg.4803"/>
<dbReference type="EC" id="4.2.1.1" evidence="2"/>
<evidence type="ECO:0000256" key="5">
    <source>
        <dbReference type="ARBA" id="ARBA00023239"/>
    </source>
</evidence>
<dbReference type="EMBL" id="LN899827">
    <property type="protein sequence ID" value="CUV43633.1"/>
    <property type="molecule type" value="Genomic_DNA"/>
</dbReference>
<reference evidence="10" key="1">
    <citation type="submission" date="2015-10" db="EMBL/GenBank/DDBJ databases">
        <authorList>
            <person name="Gilbert D.G."/>
        </authorList>
    </citation>
    <scope>NUCLEOTIDE SEQUENCE</scope>
    <source>
        <strain evidence="10">Phyl III-seqv23</strain>
    </source>
</reference>
<evidence type="ECO:0000256" key="7">
    <source>
        <dbReference type="ARBA" id="ARBA00048348"/>
    </source>
</evidence>
<gene>
    <name evidence="10" type="primary">can</name>
    <name evidence="10" type="ORF">TO10_v1_80030</name>
</gene>
<feature type="binding site" evidence="9">
    <location>
        <position position="102"/>
    </location>
    <ligand>
        <name>Zn(2+)</name>
        <dbReference type="ChEBI" id="CHEBI:29105"/>
    </ligand>
</feature>
<accession>A0A0K1ZNF6</accession>
<organism evidence="10">
    <name type="scientific">Ralstonia solanacearum</name>
    <name type="common">Pseudomonas solanacearum</name>
    <dbReference type="NCBI Taxonomy" id="305"/>
    <lineage>
        <taxon>Bacteria</taxon>
        <taxon>Pseudomonadati</taxon>
        <taxon>Pseudomonadota</taxon>
        <taxon>Betaproteobacteria</taxon>
        <taxon>Burkholderiales</taxon>
        <taxon>Burkholderiaceae</taxon>
        <taxon>Ralstonia</taxon>
        <taxon>Ralstonia solanacearum species complex</taxon>
    </lineage>
</organism>
<evidence type="ECO:0000256" key="4">
    <source>
        <dbReference type="ARBA" id="ARBA00022833"/>
    </source>
</evidence>
<evidence type="ECO:0000256" key="9">
    <source>
        <dbReference type="PIRSR" id="PIRSR601765-1"/>
    </source>
</evidence>
<keyword evidence="5 10" id="KW-0456">Lyase</keyword>
<sequence length="226" mass="25424">MPHRIKELFENNRKWVERVNAEDPAFFSGLANQQNPEYLWIGCSDSRVPANQIIGLPPGEVFVHRNIANVVVHSDLNCLSVLQFAVEVLKIRNITVVGHYGCSGVKAALTNQRFGLADNWIRHVRDVAEQHDTYLGTVIREQDRHDRLCELNVIHQVNNVCLTTVVQDAWERGQPLTVHGWIYGVKDGLLRNLGMAVNSNEELHGQLASAWLNYGKKGSVPTPVGY</sequence>
<dbReference type="InterPro" id="IPR015892">
    <property type="entry name" value="Carbonic_anhydrase_CS"/>
</dbReference>
<protein>
    <recommendedName>
        <fullName evidence="6">Carbonic anhydrase 2</fullName>
        <ecNumber evidence="2">4.2.1.1</ecNumber>
    </recommendedName>
    <alternativeName>
        <fullName evidence="8">Carbonate dehydratase 2</fullName>
    </alternativeName>
</protein>